<dbReference type="InterPro" id="IPR016024">
    <property type="entry name" value="ARM-type_fold"/>
</dbReference>
<dbReference type="InterPro" id="IPR011989">
    <property type="entry name" value="ARM-like"/>
</dbReference>
<evidence type="ECO:0000313" key="1">
    <source>
        <dbReference type="EMBL" id="KAJ7024649.1"/>
    </source>
</evidence>
<gene>
    <name evidence="1" type="ORF">C8F04DRAFT_1192173</name>
</gene>
<dbReference type="AlphaFoldDB" id="A0AAD6SB74"/>
<dbReference type="Gene3D" id="1.25.10.10">
    <property type="entry name" value="Leucine-rich Repeat Variant"/>
    <property type="match status" value="1"/>
</dbReference>
<accession>A0AAD6SB74</accession>
<dbReference type="Proteomes" id="UP001218188">
    <property type="component" value="Unassembled WGS sequence"/>
</dbReference>
<comment type="caution">
    <text evidence="1">The sequence shown here is derived from an EMBL/GenBank/DDBJ whole genome shotgun (WGS) entry which is preliminary data.</text>
</comment>
<name>A0AAD6SB74_9AGAR</name>
<organism evidence="1 2">
    <name type="scientific">Mycena alexandri</name>
    <dbReference type="NCBI Taxonomy" id="1745969"/>
    <lineage>
        <taxon>Eukaryota</taxon>
        <taxon>Fungi</taxon>
        <taxon>Dikarya</taxon>
        <taxon>Basidiomycota</taxon>
        <taxon>Agaricomycotina</taxon>
        <taxon>Agaricomycetes</taxon>
        <taxon>Agaricomycetidae</taxon>
        <taxon>Agaricales</taxon>
        <taxon>Marasmiineae</taxon>
        <taxon>Mycenaceae</taxon>
        <taxon>Mycena</taxon>
    </lineage>
</organism>
<protein>
    <submittedName>
        <fullName evidence="1">Uncharacterized protein</fullName>
    </submittedName>
</protein>
<dbReference type="EMBL" id="JARJCM010000166">
    <property type="protein sequence ID" value="KAJ7024649.1"/>
    <property type="molecule type" value="Genomic_DNA"/>
</dbReference>
<reference evidence="1" key="1">
    <citation type="submission" date="2023-03" db="EMBL/GenBank/DDBJ databases">
        <title>Massive genome expansion in bonnet fungi (Mycena s.s.) driven by repeated elements and novel gene families across ecological guilds.</title>
        <authorList>
            <consortium name="Lawrence Berkeley National Laboratory"/>
            <person name="Harder C.B."/>
            <person name="Miyauchi S."/>
            <person name="Viragh M."/>
            <person name="Kuo A."/>
            <person name="Thoen E."/>
            <person name="Andreopoulos B."/>
            <person name="Lu D."/>
            <person name="Skrede I."/>
            <person name="Drula E."/>
            <person name="Henrissat B."/>
            <person name="Morin E."/>
            <person name="Kohler A."/>
            <person name="Barry K."/>
            <person name="LaButti K."/>
            <person name="Morin E."/>
            <person name="Salamov A."/>
            <person name="Lipzen A."/>
            <person name="Mereny Z."/>
            <person name="Hegedus B."/>
            <person name="Baldrian P."/>
            <person name="Stursova M."/>
            <person name="Weitz H."/>
            <person name="Taylor A."/>
            <person name="Grigoriev I.V."/>
            <person name="Nagy L.G."/>
            <person name="Martin F."/>
            <person name="Kauserud H."/>
        </authorList>
    </citation>
    <scope>NUCLEOTIDE SEQUENCE</scope>
    <source>
        <strain evidence="1">CBHHK200</strain>
    </source>
</reference>
<sequence>MQSSEGMPELSGNYNWRLDVLAKKLKFLPDSVISRDNCNFEASLMYLGSTSWKSTVEPYNSLKGGFERVIEMRVGRHAGTTPGQSLYRKHGWHSATLFAFGRGTLQSNHASNQVLSISVPRHDDSFVPNQEDEDISRPYGEILRSFRFQIGLHIADALDDLEILKYFAAYLHSTDPRLRELACTILGNISVHGSSPLALLDVAPYIQIVSLLQDDTGKVQRKALSALSKMTHWFHGAQAVIDAKTLEYVPDIRDSADAQAREWTCEMLGNLAYHGHIRF</sequence>
<keyword evidence="2" id="KW-1185">Reference proteome</keyword>
<proteinExistence type="predicted"/>
<dbReference type="SUPFAM" id="SSF48371">
    <property type="entry name" value="ARM repeat"/>
    <property type="match status" value="1"/>
</dbReference>
<evidence type="ECO:0000313" key="2">
    <source>
        <dbReference type="Proteomes" id="UP001218188"/>
    </source>
</evidence>